<feature type="non-terminal residue" evidence="2">
    <location>
        <position position="1"/>
    </location>
</feature>
<dbReference type="AlphaFoldDB" id="A0A371CN78"/>
<evidence type="ECO:0000313" key="2">
    <source>
        <dbReference type="EMBL" id="RDX41722.1"/>
    </source>
</evidence>
<feature type="region of interest" description="Disordered" evidence="1">
    <location>
        <begin position="1"/>
        <end position="39"/>
    </location>
</feature>
<gene>
    <name evidence="2" type="ORF">OH76DRAFT_1303222</name>
</gene>
<organism evidence="2 3">
    <name type="scientific">Lentinus brumalis</name>
    <dbReference type="NCBI Taxonomy" id="2498619"/>
    <lineage>
        <taxon>Eukaryota</taxon>
        <taxon>Fungi</taxon>
        <taxon>Dikarya</taxon>
        <taxon>Basidiomycota</taxon>
        <taxon>Agaricomycotina</taxon>
        <taxon>Agaricomycetes</taxon>
        <taxon>Polyporales</taxon>
        <taxon>Polyporaceae</taxon>
        <taxon>Lentinus</taxon>
    </lineage>
</organism>
<dbReference type="Proteomes" id="UP000256964">
    <property type="component" value="Unassembled WGS sequence"/>
</dbReference>
<dbReference type="EMBL" id="KZ857503">
    <property type="protein sequence ID" value="RDX41722.1"/>
    <property type="molecule type" value="Genomic_DNA"/>
</dbReference>
<protein>
    <submittedName>
        <fullName evidence="2">Uncharacterized protein</fullName>
    </submittedName>
</protein>
<sequence>AASESSPAVQQSNKKQKTSGDGEASAGSADEATDGGIPAAAARVRRATKTRLLSGEEKRTRFLAKYPGMSPEEILDAIACGWRSNVYGHYKAPKVVRLGNGAIMHRFVCKRYPSKHIDRADYEDSTGNLKRHVDLCDPDETPESEAISAFAHGATYSPARLRFLIAMWCAARHRPFAIVDDPEFQEMLRMLYGKVKLPS</sequence>
<evidence type="ECO:0000256" key="1">
    <source>
        <dbReference type="SAM" id="MobiDB-lite"/>
    </source>
</evidence>
<keyword evidence="3" id="KW-1185">Reference proteome</keyword>
<reference evidence="2 3" key="1">
    <citation type="journal article" date="2018" name="Biotechnol. Biofuels">
        <title>Integrative visual omics of the white-rot fungus Polyporus brumalis exposes the biotechnological potential of its oxidative enzymes for delignifying raw plant biomass.</title>
        <authorList>
            <person name="Miyauchi S."/>
            <person name="Rancon A."/>
            <person name="Drula E."/>
            <person name="Hage H."/>
            <person name="Chaduli D."/>
            <person name="Favel A."/>
            <person name="Grisel S."/>
            <person name="Henrissat B."/>
            <person name="Herpoel-Gimbert I."/>
            <person name="Ruiz-Duenas F.J."/>
            <person name="Chevret D."/>
            <person name="Hainaut M."/>
            <person name="Lin J."/>
            <person name="Wang M."/>
            <person name="Pangilinan J."/>
            <person name="Lipzen A."/>
            <person name="Lesage-Meessen L."/>
            <person name="Navarro D."/>
            <person name="Riley R."/>
            <person name="Grigoriev I.V."/>
            <person name="Zhou S."/>
            <person name="Raouche S."/>
            <person name="Rosso M.N."/>
        </authorList>
    </citation>
    <scope>NUCLEOTIDE SEQUENCE [LARGE SCALE GENOMIC DNA]</scope>
    <source>
        <strain evidence="2 3">BRFM 1820</strain>
    </source>
</reference>
<name>A0A371CN78_9APHY</name>
<dbReference type="OrthoDB" id="3247971at2759"/>
<feature type="non-terminal residue" evidence="2">
    <location>
        <position position="199"/>
    </location>
</feature>
<proteinExistence type="predicted"/>
<evidence type="ECO:0000313" key="3">
    <source>
        <dbReference type="Proteomes" id="UP000256964"/>
    </source>
</evidence>
<feature type="compositionally biased region" description="Polar residues" evidence="1">
    <location>
        <begin position="1"/>
        <end position="13"/>
    </location>
</feature>
<accession>A0A371CN78</accession>